<dbReference type="PANTHER" id="PTHR12919">
    <property type="entry name" value="30S RIBOSOMAL PROTEIN S16"/>
    <property type="match status" value="1"/>
</dbReference>
<name>A0A182C1S9_9MICO</name>
<accession>A0A182C1S9</accession>
<dbReference type="OrthoDB" id="9807878at2"/>
<dbReference type="GO" id="GO:0006412">
    <property type="term" value="P:translation"/>
    <property type="evidence" value="ECO:0007669"/>
    <property type="project" value="UniProtKB-UniRule"/>
</dbReference>
<dbReference type="Pfam" id="PF00886">
    <property type="entry name" value="Ribosomal_S16"/>
    <property type="match status" value="1"/>
</dbReference>
<dbReference type="HAMAP" id="MF_00385">
    <property type="entry name" value="Ribosomal_bS16"/>
    <property type="match status" value="1"/>
</dbReference>
<dbReference type="NCBIfam" id="NF011093">
    <property type="entry name" value="PRK14520.1"/>
    <property type="match status" value="1"/>
</dbReference>
<dbReference type="NCBIfam" id="TIGR00002">
    <property type="entry name" value="S16"/>
    <property type="match status" value="1"/>
</dbReference>
<dbReference type="SUPFAM" id="SSF54565">
    <property type="entry name" value="Ribosomal protein S16"/>
    <property type="match status" value="1"/>
</dbReference>
<gene>
    <name evidence="3" type="primary">rpsP</name>
    <name evidence="4" type="ORF">AUMI_13350</name>
</gene>
<dbReference type="KEGG" id="amin:AUMI_13350"/>
<reference evidence="4 5" key="1">
    <citation type="journal article" date="2016" name="Genome Announc.">
        <title>Complete Genome Sequence of Aurantimicrobium minutum Type Strain KNCT, a Planktonic Ultramicrobacterium Isolated from River Water.</title>
        <authorList>
            <person name="Nakai R."/>
            <person name="Fujisawa T."/>
            <person name="Nakamura Y."/>
            <person name="Nishide H."/>
            <person name="Uchiyama I."/>
            <person name="Baba T."/>
            <person name="Toyoda A."/>
            <person name="Fujiyama A."/>
            <person name="Naganuma T."/>
            <person name="Niki H."/>
        </authorList>
    </citation>
    <scope>NUCLEOTIDE SEQUENCE [LARGE SCALE GENOMIC DNA]</scope>
    <source>
        <strain evidence="4 5">KNC</strain>
    </source>
</reference>
<dbReference type="InterPro" id="IPR020592">
    <property type="entry name" value="Ribosomal_bS16_CS"/>
</dbReference>
<dbReference type="EMBL" id="AP017457">
    <property type="protein sequence ID" value="BAU98877.1"/>
    <property type="molecule type" value="Genomic_DNA"/>
</dbReference>
<comment type="similarity">
    <text evidence="3">Belongs to the bacterial ribosomal protein bS16 family.</text>
</comment>
<dbReference type="GO" id="GO:0015935">
    <property type="term" value="C:small ribosomal subunit"/>
    <property type="evidence" value="ECO:0007669"/>
    <property type="project" value="TreeGrafter"/>
</dbReference>
<evidence type="ECO:0000313" key="5">
    <source>
        <dbReference type="Proteomes" id="UP000243847"/>
    </source>
</evidence>
<dbReference type="PANTHER" id="PTHR12919:SF20">
    <property type="entry name" value="SMALL RIBOSOMAL SUBUNIT PROTEIN BS16M"/>
    <property type="match status" value="1"/>
</dbReference>
<dbReference type="GO" id="GO:0005737">
    <property type="term" value="C:cytoplasm"/>
    <property type="evidence" value="ECO:0007669"/>
    <property type="project" value="UniProtKB-ARBA"/>
</dbReference>
<evidence type="ECO:0000256" key="3">
    <source>
        <dbReference type="HAMAP-Rule" id="MF_00385"/>
    </source>
</evidence>
<evidence type="ECO:0000313" key="4">
    <source>
        <dbReference type="EMBL" id="BAU98877.1"/>
    </source>
</evidence>
<keyword evidence="2 3" id="KW-0687">Ribonucleoprotein</keyword>
<dbReference type="GO" id="GO:0003735">
    <property type="term" value="F:structural constituent of ribosome"/>
    <property type="evidence" value="ECO:0007669"/>
    <property type="project" value="InterPro"/>
</dbReference>
<dbReference type="AlphaFoldDB" id="A0A182C1S9"/>
<evidence type="ECO:0000256" key="2">
    <source>
        <dbReference type="ARBA" id="ARBA00023274"/>
    </source>
</evidence>
<dbReference type="Gene3D" id="3.30.1320.10">
    <property type="match status" value="1"/>
</dbReference>
<dbReference type="PROSITE" id="PS00732">
    <property type="entry name" value="RIBOSOMAL_S16"/>
    <property type="match status" value="1"/>
</dbReference>
<sequence>MAVKIRLKRLGKIRAPYYRIVVADSRTKRDGRVIEEIGKYHPTENPSFIEVNSERAQYWLSVGAQPTEQVEALLKLSGDWGIFKGDKNAKSTIKVAEPKAAFVVDTKKKPVLVPKTEKAPKKEEAAVEAAEEAVVEAAAEEAVVEAAAEEAVVEAVAEAIVEEAVAEAVVEEAAAEVVAEAEEIVEAAEEAAGEEQA</sequence>
<proteinExistence type="inferred from homology"/>
<dbReference type="Proteomes" id="UP000243847">
    <property type="component" value="Chromosome sequence1"/>
</dbReference>
<dbReference type="InterPro" id="IPR023803">
    <property type="entry name" value="Ribosomal_bS16_dom_sf"/>
</dbReference>
<organism evidence="4 5">
    <name type="scientific">Aurantimicrobium minutum</name>
    <dbReference type="NCBI Taxonomy" id="708131"/>
    <lineage>
        <taxon>Bacteria</taxon>
        <taxon>Bacillati</taxon>
        <taxon>Actinomycetota</taxon>
        <taxon>Actinomycetes</taxon>
        <taxon>Micrococcales</taxon>
        <taxon>Microbacteriaceae</taxon>
        <taxon>Aurantimicrobium</taxon>
    </lineage>
</organism>
<evidence type="ECO:0000256" key="1">
    <source>
        <dbReference type="ARBA" id="ARBA00022980"/>
    </source>
</evidence>
<protein>
    <recommendedName>
        <fullName evidence="3">Small ribosomal subunit protein bS16</fullName>
    </recommendedName>
</protein>
<dbReference type="InterPro" id="IPR000307">
    <property type="entry name" value="Ribosomal_bS16"/>
</dbReference>
<keyword evidence="1 3" id="KW-0689">Ribosomal protein</keyword>